<reference evidence="1 2" key="1">
    <citation type="submission" date="2018-06" db="EMBL/GenBank/DDBJ databases">
        <authorList>
            <consortium name="Pathogen Informatics"/>
            <person name="Doyle S."/>
        </authorList>
    </citation>
    <scope>NUCLEOTIDE SEQUENCE [LARGE SCALE GENOMIC DNA]</scope>
    <source>
        <strain evidence="1 2">NCTC7807</strain>
    </source>
</reference>
<proteinExistence type="predicted"/>
<dbReference type="AlphaFoldDB" id="A0A380NZ57"/>
<protein>
    <submittedName>
        <fullName evidence="1">Uncharacterized protein</fullName>
    </submittedName>
</protein>
<name>A0A380NZ57_STRGR</name>
<dbReference type="Proteomes" id="UP000254150">
    <property type="component" value="Unassembled WGS sequence"/>
</dbReference>
<evidence type="ECO:0000313" key="1">
    <source>
        <dbReference type="EMBL" id="SUP57517.1"/>
    </source>
</evidence>
<evidence type="ECO:0000313" key="2">
    <source>
        <dbReference type="Proteomes" id="UP000254150"/>
    </source>
</evidence>
<organism evidence="1 2">
    <name type="scientific">Streptomyces griseus</name>
    <dbReference type="NCBI Taxonomy" id="1911"/>
    <lineage>
        <taxon>Bacteria</taxon>
        <taxon>Bacillati</taxon>
        <taxon>Actinomycetota</taxon>
        <taxon>Actinomycetes</taxon>
        <taxon>Kitasatosporales</taxon>
        <taxon>Streptomycetaceae</taxon>
        <taxon>Streptomyces</taxon>
    </lineage>
</organism>
<gene>
    <name evidence="1" type="ORF">NCTC7807_03216</name>
</gene>
<dbReference type="EMBL" id="UHID01000006">
    <property type="protein sequence ID" value="SUP57517.1"/>
    <property type="molecule type" value="Genomic_DNA"/>
</dbReference>
<sequence>MGRGRDRDGRGGAGRGAGTVVVTLAVVVRGPFGRPGRMAAGGLGSVGAGPPGPGLTPGASGAVAAGSVVPSAAGSAPRTSRRRCSVAPEDHLSRARALSFVLQRPALLLTHHVLGAGADLTGPAADVLGCAVTTTAVALLCLDSRLLRTDRAGPGP</sequence>
<accession>A0A380NZ57</accession>